<keyword evidence="2 8" id="KW-0949">S-adenosyl-L-methionine</keyword>
<dbReference type="PROSITE" id="PS51918">
    <property type="entry name" value="RADICAL_SAM"/>
    <property type="match status" value="1"/>
</dbReference>
<dbReference type="PIRSF" id="PIRSF000370">
    <property type="entry name" value="QueE"/>
    <property type="match status" value="1"/>
</dbReference>
<dbReference type="PANTHER" id="PTHR42836">
    <property type="entry name" value="7-CARBOXY-7-DEAZAGUANINE SYNTHASE"/>
    <property type="match status" value="1"/>
</dbReference>
<keyword evidence="5 8" id="KW-0408">Iron</keyword>
<feature type="binding site" evidence="8">
    <location>
        <position position="85"/>
    </location>
    <ligand>
        <name>S-adenosyl-L-methionine</name>
        <dbReference type="ChEBI" id="CHEBI:59789"/>
    </ligand>
</feature>
<dbReference type="AlphaFoldDB" id="A0A841GYZ9"/>
<dbReference type="SFLD" id="SFLDS00029">
    <property type="entry name" value="Radical_SAM"/>
    <property type="match status" value="1"/>
</dbReference>
<evidence type="ECO:0000259" key="9">
    <source>
        <dbReference type="PROSITE" id="PS51918"/>
    </source>
</evidence>
<keyword evidence="8" id="KW-0671">Queuosine biosynthesis</keyword>
<feature type="binding site" evidence="8">
    <location>
        <position position="29"/>
    </location>
    <ligand>
        <name>substrate</name>
    </ligand>
</feature>
<dbReference type="InterPro" id="IPR013785">
    <property type="entry name" value="Aldolase_TIM"/>
</dbReference>
<comment type="cofactor">
    <cofactor evidence="8">
        <name>S-adenosyl-L-methionine</name>
        <dbReference type="ChEBI" id="CHEBI:59789"/>
    </cofactor>
    <text evidence="8">Binds 1 S-adenosyl-L-methionine per subunit.</text>
</comment>
<feature type="binding site" evidence="8">
    <location>
        <begin position="175"/>
        <end position="178"/>
    </location>
    <ligand>
        <name>S-adenosyl-L-methionine</name>
        <dbReference type="ChEBI" id="CHEBI:59789"/>
    </ligand>
</feature>
<dbReference type="EC" id="4.3.99.3" evidence="8"/>
<evidence type="ECO:0000256" key="5">
    <source>
        <dbReference type="ARBA" id="ARBA00023004"/>
    </source>
</evidence>
<comment type="caution">
    <text evidence="10">The sequence shown here is derived from an EMBL/GenBank/DDBJ whole genome shotgun (WGS) entry which is preliminary data.</text>
</comment>
<comment type="cofactor">
    <cofactor evidence="8">
        <name>Mg(2+)</name>
        <dbReference type="ChEBI" id="CHEBI:18420"/>
    </cofactor>
</comment>
<dbReference type="GO" id="GO:0051539">
    <property type="term" value="F:4 iron, 4 sulfur cluster binding"/>
    <property type="evidence" value="ECO:0007669"/>
    <property type="project" value="UniProtKB-UniRule"/>
</dbReference>
<feature type="binding site" evidence="8">
    <location>
        <position position="43"/>
    </location>
    <ligand>
        <name>[4Fe-4S] cluster</name>
        <dbReference type="ChEBI" id="CHEBI:49883"/>
        <note>4Fe-4S-S-AdoMet</note>
    </ligand>
</feature>
<feature type="binding site" evidence="8">
    <location>
        <position position="214"/>
    </location>
    <ligand>
        <name>substrate</name>
    </ligand>
</feature>
<feature type="binding site" evidence="8">
    <location>
        <position position="40"/>
    </location>
    <ligand>
        <name>[4Fe-4S] cluster</name>
        <dbReference type="ChEBI" id="CHEBI:49883"/>
        <note>4Fe-4S-S-AdoMet</note>
    </ligand>
</feature>
<feature type="binding site" evidence="8">
    <location>
        <begin position="42"/>
        <end position="44"/>
    </location>
    <ligand>
        <name>S-adenosyl-L-methionine</name>
        <dbReference type="ChEBI" id="CHEBI:59789"/>
    </ligand>
</feature>
<sequence>MARKYAIKEVFATLQGEGAQAGSPAVFLRFAGCNLGYDVCPWCDTDWVKAEYTLDLEGTLALVRQVAEEGFGGEVPGLLLVATGGEPSLQFDRPLSDALRARGYRISMESNGSRPVDRSLVDWLTVSPKQPEFAQKDGDELKLLFTGTSTAGITPNADAVRRIASETRFGHYFLQAVDVPAVGGPNYGEVIHTVMQLGPPWRLSVQTHKVAGIP</sequence>
<keyword evidence="11" id="KW-1185">Reference proteome</keyword>
<feature type="binding site" evidence="8">
    <location>
        <begin position="14"/>
        <end position="16"/>
    </location>
    <ligand>
        <name>substrate</name>
    </ligand>
</feature>
<keyword evidence="7 8" id="KW-0456">Lyase</keyword>
<keyword evidence="4 8" id="KW-0460">Magnesium</keyword>
<evidence type="ECO:0000313" key="10">
    <source>
        <dbReference type="EMBL" id="MBB6070956.1"/>
    </source>
</evidence>
<evidence type="ECO:0000256" key="6">
    <source>
        <dbReference type="ARBA" id="ARBA00023014"/>
    </source>
</evidence>
<name>A0A841GYZ9_9BACT</name>
<reference evidence="10 11" key="1">
    <citation type="submission" date="2020-08" db="EMBL/GenBank/DDBJ databases">
        <title>Genomic Encyclopedia of Type Strains, Phase IV (KMG-IV): sequencing the most valuable type-strain genomes for metagenomic binning, comparative biology and taxonomic classification.</title>
        <authorList>
            <person name="Goeker M."/>
        </authorList>
    </citation>
    <scope>NUCLEOTIDE SEQUENCE [LARGE SCALE GENOMIC DNA]</scope>
    <source>
        <strain evidence="10 11">DSM 29007</strain>
    </source>
</reference>
<keyword evidence="1 8" id="KW-0004">4Fe-4S</keyword>
<comment type="pathway">
    <text evidence="8">Purine metabolism; 7-cyano-7-deazaguanine biosynthesis.</text>
</comment>
<dbReference type="InterPro" id="IPR058240">
    <property type="entry name" value="rSAM_sf"/>
</dbReference>
<evidence type="ECO:0000256" key="2">
    <source>
        <dbReference type="ARBA" id="ARBA00022691"/>
    </source>
</evidence>
<dbReference type="SUPFAM" id="SSF102114">
    <property type="entry name" value="Radical SAM enzymes"/>
    <property type="match status" value="1"/>
</dbReference>
<dbReference type="GO" id="GO:1904047">
    <property type="term" value="F:S-adenosyl-L-methionine binding"/>
    <property type="evidence" value="ECO:0007669"/>
    <property type="project" value="UniProtKB-UniRule"/>
</dbReference>
<dbReference type="HAMAP" id="MF_00917">
    <property type="entry name" value="QueE"/>
    <property type="match status" value="1"/>
</dbReference>
<dbReference type="PANTHER" id="PTHR42836:SF1">
    <property type="entry name" value="7-CARBOXY-7-DEAZAGUANINE SYNTHASE"/>
    <property type="match status" value="1"/>
</dbReference>
<dbReference type="Gene3D" id="3.20.20.70">
    <property type="entry name" value="Aldolase class I"/>
    <property type="match status" value="1"/>
</dbReference>
<comment type="cofactor">
    <cofactor evidence="8">
        <name>[4Fe-4S] cluster</name>
        <dbReference type="ChEBI" id="CHEBI:49883"/>
    </cofactor>
    <text evidence="8">Binds 1 [4Fe-4S] cluster. The cluster is coordinated with 3 cysteines and an exchangeable S-adenosyl-L-methionine.</text>
</comment>
<comment type="similarity">
    <text evidence="8">Belongs to the radical SAM superfamily. 7-carboxy-7-deazaguanine synthase family.</text>
</comment>
<evidence type="ECO:0000256" key="4">
    <source>
        <dbReference type="ARBA" id="ARBA00022842"/>
    </source>
</evidence>
<feature type="binding site" evidence="8">
    <location>
        <position position="83"/>
    </location>
    <ligand>
        <name>substrate</name>
    </ligand>
</feature>
<dbReference type="GO" id="GO:0008616">
    <property type="term" value="P:tRNA queuosine(34) biosynthetic process"/>
    <property type="evidence" value="ECO:0007669"/>
    <property type="project" value="UniProtKB-UniRule"/>
</dbReference>
<dbReference type="UniPathway" id="UPA00391"/>
<keyword evidence="3 8" id="KW-0479">Metal-binding</keyword>
<accession>A0A841GYZ9</accession>
<feature type="binding site" evidence="8">
    <location>
        <begin position="127"/>
        <end position="129"/>
    </location>
    <ligand>
        <name>S-adenosyl-L-methionine</name>
        <dbReference type="ChEBI" id="CHEBI:59789"/>
    </ligand>
</feature>
<dbReference type="GO" id="GO:0016840">
    <property type="term" value="F:carbon-nitrogen lyase activity"/>
    <property type="evidence" value="ECO:0007669"/>
    <property type="project" value="UniProtKB-UniRule"/>
</dbReference>
<dbReference type="InterPro" id="IPR007197">
    <property type="entry name" value="rSAM"/>
</dbReference>
<evidence type="ECO:0000256" key="1">
    <source>
        <dbReference type="ARBA" id="ARBA00022485"/>
    </source>
</evidence>
<organism evidence="10 11">
    <name type="scientific">Longimicrobium terrae</name>
    <dbReference type="NCBI Taxonomy" id="1639882"/>
    <lineage>
        <taxon>Bacteria</taxon>
        <taxon>Pseudomonadati</taxon>
        <taxon>Gemmatimonadota</taxon>
        <taxon>Longimicrobiia</taxon>
        <taxon>Longimicrobiales</taxon>
        <taxon>Longimicrobiaceae</taxon>
        <taxon>Longimicrobium</taxon>
    </lineage>
</organism>
<feature type="binding site" evidence="8">
    <location>
        <position position="33"/>
    </location>
    <ligand>
        <name>[4Fe-4S] cluster</name>
        <dbReference type="ChEBI" id="CHEBI:49883"/>
        <note>4Fe-4S-S-AdoMet</note>
    </ligand>
</feature>
<evidence type="ECO:0000256" key="8">
    <source>
        <dbReference type="HAMAP-Rule" id="MF_00917"/>
    </source>
</evidence>
<keyword evidence="6 8" id="KW-0411">Iron-sulfur</keyword>
<evidence type="ECO:0000256" key="3">
    <source>
        <dbReference type="ARBA" id="ARBA00022723"/>
    </source>
</evidence>
<feature type="binding site" evidence="8">
    <location>
        <position position="45"/>
    </location>
    <ligand>
        <name>Mg(2+)</name>
        <dbReference type="ChEBI" id="CHEBI:18420"/>
    </ligand>
</feature>
<dbReference type="GO" id="GO:0000287">
    <property type="term" value="F:magnesium ion binding"/>
    <property type="evidence" value="ECO:0007669"/>
    <property type="project" value="UniProtKB-UniRule"/>
</dbReference>
<dbReference type="EMBL" id="JACHIA010000006">
    <property type="protein sequence ID" value="MBB6070956.1"/>
    <property type="molecule type" value="Genomic_DNA"/>
</dbReference>
<dbReference type="InterPro" id="IPR024924">
    <property type="entry name" value="7-CO-7-deazaguanine_synth-like"/>
</dbReference>
<evidence type="ECO:0000313" key="11">
    <source>
        <dbReference type="Proteomes" id="UP000582837"/>
    </source>
</evidence>
<proteinExistence type="inferred from homology"/>
<protein>
    <recommendedName>
        <fullName evidence="8">7-carboxy-7-deazaguanine synthase</fullName>
        <shortName evidence="8">CDG synthase</shortName>
        <ecNumber evidence="8">4.3.99.3</ecNumber>
    </recommendedName>
    <alternativeName>
        <fullName evidence="8">Queuosine biosynthesis protein QueE</fullName>
    </alternativeName>
</protein>
<dbReference type="Proteomes" id="UP000582837">
    <property type="component" value="Unassembled WGS sequence"/>
</dbReference>
<comment type="subunit">
    <text evidence="8">Homodimer.</text>
</comment>
<evidence type="ECO:0000256" key="7">
    <source>
        <dbReference type="ARBA" id="ARBA00023239"/>
    </source>
</evidence>
<gene>
    <name evidence="8" type="primary">queE</name>
    <name evidence="10" type="ORF">HNQ61_002578</name>
</gene>
<dbReference type="RefSeq" id="WP_170033397.1">
    <property type="nucleotide sequence ID" value="NZ_JABDTL010000001.1"/>
</dbReference>
<comment type="function">
    <text evidence="8">Catalyzes the complex heterocyclic radical-mediated conversion of 6-carboxy-5,6,7,8-tetrahydropterin (CPH4) to 7-carboxy-7-deazaguanine (CDG), a step common to the biosynthetic pathways of all 7-deazapurine-containing compounds.</text>
</comment>
<feature type="domain" description="Radical SAM core" evidence="9">
    <location>
        <begin position="20"/>
        <end position="214"/>
    </location>
</feature>
<comment type="catalytic activity">
    <reaction evidence="8">
        <text>6-carboxy-5,6,7,8-tetrahydropterin + H(+) = 7-carboxy-7-carbaguanine + NH4(+)</text>
        <dbReference type="Rhea" id="RHEA:27974"/>
        <dbReference type="ChEBI" id="CHEBI:15378"/>
        <dbReference type="ChEBI" id="CHEBI:28938"/>
        <dbReference type="ChEBI" id="CHEBI:61032"/>
        <dbReference type="ChEBI" id="CHEBI:61036"/>
        <dbReference type="EC" id="4.3.99.3"/>
    </reaction>
</comment>